<evidence type="ECO:0000256" key="1">
    <source>
        <dbReference type="ARBA" id="ARBA00000085"/>
    </source>
</evidence>
<keyword evidence="3" id="KW-0597">Phosphoprotein</keyword>
<feature type="transmembrane region" description="Helical" evidence="9">
    <location>
        <begin position="364"/>
        <end position="384"/>
    </location>
</feature>
<protein>
    <recommendedName>
        <fullName evidence="2">histidine kinase</fullName>
        <ecNumber evidence="2">2.7.13.3</ecNumber>
    </recommendedName>
</protein>
<dbReference type="Proteomes" id="UP001147700">
    <property type="component" value="Unassembled WGS sequence"/>
</dbReference>
<gene>
    <name evidence="12" type="ORF">OJ962_03885</name>
</gene>
<sequence>MAAPLKLPIPVAAAALFALSVLELWLRPITDPVWEVIAVHVVLFGTLLTLPRAPVLVAWVLLAEVLVARGLILDRIGMTGGSMLFFVATFSAASLVPTRQAGWLVLHVVVQTAWRVKLGIAPFVAMYSDVLLMLAGIGVGVFLQRRHERLGAIRRERDRLVAALETGPGDAATAEQLRTWSLLEHRIEPAIDALPGMVETARAARDPADALHAVRARAADALAEMQATIHALGDSAPPTATRPAPPDVGRTRSISPLPVVCGLLVIEAVIEMFVGGQVSYFAPILALLPLLAPRALITTSVLVGVTAIVCSLAGEIPVAARAADYSAIITAVVAATTASLPRAVLSLVLVTTGLLVAQGLDPTFDWATLAFIGTAFVYVGHWFFGLRLREVATEQQQVESGLAEIADALAQLEARAARAERVRLARELHDLVGHALTAVAIQAGVAQARLRKGLAPEFEPLAAAARQGSAELRRLANVLGDDTDITAELARITDTARATGQRVQLELEEPPAELDPHVRHTLVAVASEALTNAAKHAAGATVRVRLDARPDRLELAVVDDGGDCQALPSGGRGTESMADRVRECGGTFVSGPRPEGGWTVQARLPLTA</sequence>
<evidence type="ECO:0000256" key="4">
    <source>
        <dbReference type="ARBA" id="ARBA00022679"/>
    </source>
</evidence>
<evidence type="ECO:0000256" key="5">
    <source>
        <dbReference type="ARBA" id="ARBA00022741"/>
    </source>
</evidence>
<comment type="catalytic activity">
    <reaction evidence="1">
        <text>ATP + protein L-histidine = ADP + protein N-phospho-L-histidine.</text>
        <dbReference type="EC" id="2.7.13.3"/>
    </reaction>
</comment>
<feature type="transmembrane region" description="Helical" evidence="9">
    <location>
        <begin position="6"/>
        <end position="26"/>
    </location>
</feature>
<dbReference type="SUPFAM" id="SSF55874">
    <property type="entry name" value="ATPase domain of HSP90 chaperone/DNA topoisomerase II/histidine kinase"/>
    <property type="match status" value="1"/>
</dbReference>
<dbReference type="GO" id="GO:0016301">
    <property type="term" value="F:kinase activity"/>
    <property type="evidence" value="ECO:0007669"/>
    <property type="project" value="UniProtKB-KW"/>
</dbReference>
<reference evidence="12" key="1">
    <citation type="submission" date="2022-10" db="EMBL/GenBank/DDBJ databases">
        <title>The WGS of Solirubrobacter sp. CPCC 204708.</title>
        <authorList>
            <person name="Jiang Z."/>
        </authorList>
    </citation>
    <scope>NUCLEOTIDE SEQUENCE</scope>
    <source>
        <strain evidence="12">CPCC 204708</strain>
    </source>
</reference>
<dbReference type="Pfam" id="PF02518">
    <property type="entry name" value="HATPase_c"/>
    <property type="match status" value="1"/>
</dbReference>
<feature type="transmembrane region" description="Helical" evidence="9">
    <location>
        <begin position="259"/>
        <end position="282"/>
    </location>
</feature>
<evidence type="ECO:0000256" key="7">
    <source>
        <dbReference type="ARBA" id="ARBA00022840"/>
    </source>
</evidence>
<evidence type="ECO:0000256" key="3">
    <source>
        <dbReference type="ARBA" id="ARBA00022553"/>
    </source>
</evidence>
<dbReference type="Gene3D" id="3.30.565.10">
    <property type="entry name" value="Histidine kinase-like ATPase, C-terminal domain"/>
    <property type="match status" value="1"/>
</dbReference>
<name>A0ABT4RDL3_9ACTN</name>
<dbReference type="InterPro" id="IPR003594">
    <property type="entry name" value="HATPase_dom"/>
</dbReference>
<evidence type="ECO:0000313" key="12">
    <source>
        <dbReference type="EMBL" id="MDA0136624.1"/>
    </source>
</evidence>
<organism evidence="12 13">
    <name type="scientific">Solirubrobacter deserti</name>
    <dbReference type="NCBI Taxonomy" id="2282478"/>
    <lineage>
        <taxon>Bacteria</taxon>
        <taxon>Bacillati</taxon>
        <taxon>Actinomycetota</taxon>
        <taxon>Thermoleophilia</taxon>
        <taxon>Solirubrobacterales</taxon>
        <taxon>Solirubrobacteraceae</taxon>
        <taxon>Solirubrobacter</taxon>
    </lineage>
</organism>
<comment type="caution">
    <text evidence="12">The sequence shown here is derived from an EMBL/GenBank/DDBJ whole genome shotgun (WGS) entry which is preliminary data.</text>
</comment>
<dbReference type="EC" id="2.7.13.3" evidence="2"/>
<dbReference type="InterPro" id="IPR011712">
    <property type="entry name" value="Sig_transdc_His_kin_sub3_dim/P"/>
</dbReference>
<evidence type="ECO:0000256" key="2">
    <source>
        <dbReference type="ARBA" id="ARBA00012438"/>
    </source>
</evidence>
<feature type="transmembrane region" description="Helical" evidence="9">
    <location>
        <begin position="294"/>
        <end position="313"/>
    </location>
</feature>
<keyword evidence="9" id="KW-0812">Transmembrane</keyword>
<keyword evidence="6 12" id="KW-0418">Kinase</keyword>
<evidence type="ECO:0000259" key="11">
    <source>
        <dbReference type="Pfam" id="PF07730"/>
    </source>
</evidence>
<evidence type="ECO:0000313" key="13">
    <source>
        <dbReference type="Proteomes" id="UP001147700"/>
    </source>
</evidence>
<dbReference type="InterPro" id="IPR036890">
    <property type="entry name" value="HATPase_C_sf"/>
</dbReference>
<keyword evidence="8" id="KW-0902">Two-component regulatory system</keyword>
<dbReference type="InterPro" id="IPR050482">
    <property type="entry name" value="Sensor_HK_TwoCompSys"/>
</dbReference>
<dbReference type="RefSeq" id="WP_202952230.1">
    <property type="nucleotide sequence ID" value="NZ_JAPCID010000005.1"/>
</dbReference>
<evidence type="ECO:0000259" key="10">
    <source>
        <dbReference type="Pfam" id="PF02518"/>
    </source>
</evidence>
<feature type="transmembrane region" description="Helical" evidence="9">
    <location>
        <begin position="118"/>
        <end position="143"/>
    </location>
</feature>
<keyword evidence="13" id="KW-1185">Reference proteome</keyword>
<dbReference type="PANTHER" id="PTHR24421">
    <property type="entry name" value="NITRATE/NITRITE SENSOR PROTEIN NARX-RELATED"/>
    <property type="match status" value="1"/>
</dbReference>
<evidence type="ECO:0000256" key="6">
    <source>
        <dbReference type="ARBA" id="ARBA00022777"/>
    </source>
</evidence>
<proteinExistence type="predicted"/>
<evidence type="ECO:0000256" key="9">
    <source>
        <dbReference type="SAM" id="Phobius"/>
    </source>
</evidence>
<keyword evidence="9" id="KW-1133">Transmembrane helix</keyword>
<evidence type="ECO:0000256" key="8">
    <source>
        <dbReference type="ARBA" id="ARBA00023012"/>
    </source>
</evidence>
<dbReference type="Pfam" id="PF07730">
    <property type="entry name" value="HisKA_3"/>
    <property type="match status" value="1"/>
</dbReference>
<keyword evidence="5" id="KW-0547">Nucleotide-binding</keyword>
<keyword evidence="7" id="KW-0067">ATP-binding</keyword>
<feature type="domain" description="Histidine kinase/HSP90-like ATPase" evidence="10">
    <location>
        <begin position="520"/>
        <end position="607"/>
    </location>
</feature>
<dbReference type="CDD" id="cd16917">
    <property type="entry name" value="HATPase_UhpB-NarQ-NarX-like"/>
    <property type="match status" value="1"/>
</dbReference>
<feature type="transmembrane region" description="Helical" evidence="9">
    <location>
        <begin position="84"/>
        <end position="106"/>
    </location>
</feature>
<keyword evidence="9" id="KW-0472">Membrane</keyword>
<accession>A0ABT4RDL3</accession>
<feature type="domain" description="Signal transduction histidine kinase subgroup 3 dimerisation and phosphoacceptor" evidence="11">
    <location>
        <begin position="420"/>
        <end position="480"/>
    </location>
</feature>
<keyword evidence="4" id="KW-0808">Transferase</keyword>
<dbReference type="PANTHER" id="PTHR24421:SF10">
    <property type="entry name" value="NITRATE_NITRITE SENSOR PROTEIN NARQ"/>
    <property type="match status" value="1"/>
</dbReference>
<dbReference type="EMBL" id="JAPCID010000005">
    <property type="protein sequence ID" value="MDA0136624.1"/>
    <property type="molecule type" value="Genomic_DNA"/>
</dbReference>